<feature type="transmembrane region" description="Helical" evidence="2">
    <location>
        <begin position="452"/>
        <end position="475"/>
    </location>
</feature>
<accession>A0ABT6KQM6</accession>
<feature type="transmembrane region" description="Helical" evidence="2">
    <location>
        <begin position="175"/>
        <end position="197"/>
    </location>
</feature>
<dbReference type="Proteomes" id="UP001160142">
    <property type="component" value="Unassembled WGS sequence"/>
</dbReference>
<organism evidence="3 4">
    <name type="scientific">Antiquaquibacter oligotrophicus</name>
    <dbReference type="NCBI Taxonomy" id="2880260"/>
    <lineage>
        <taxon>Bacteria</taxon>
        <taxon>Bacillati</taxon>
        <taxon>Actinomycetota</taxon>
        <taxon>Actinomycetes</taxon>
        <taxon>Micrococcales</taxon>
        <taxon>Microbacteriaceae</taxon>
        <taxon>Antiquaquibacter</taxon>
    </lineage>
</organism>
<sequence length="571" mass="60297">MSTADGRRRARHSGRQSTRRRVTLIDGVSAVLSRIAPGELENRPRVWLAAVIAGAVALTALLVRIFVPSVVGMADDGDGFRMLCALGLAGDRPFTADPSRAVYPLWNSAEWFGRACPPSPAAPFATQYLFVALAQAISPLFGAALDLRVLGGLLALAVALLVVALVRYLPGSTPFRLVIAAAVVVILLDSSFIDFFVSADREGVELVAVLAAFVALLILWGGYADRVTTLDIPPRGVAANLLAVGLAVLVTLTSPLLAGAFLPGFVIGLLWVPRLRDLERVRSRPVGRALPGDRRREFARKVARRAPALVACAVLVGLTGAHVAVDATRDQRAEVYDGIFLTILPSSSTPESDLEWFGLDARLAGASGAASTTTAAAEVFADAAFSEIAASDVILFTVTHPERIVALADRGMAAIASPQQAGRGNFLDVRLDDDGELLHDTRWVPVQWGSRLLYSVPLLIPAGQIAGILMSLALAFSGAGSVRSRSLGWATFFLLLGSAIIFWSTLLAPHTRLSEALLPVTLVVWLTVPLLLACAALRLASGAPPKSAILEPEPKNSWIAAATRIAAPPSP</sequence>
<gene>
    <name evidence="3" type="ORF">M2152_002469</name>
</gene>
<evidence type="ECO:0000313" key="4">
    <source>
        <dbReference type="Proteomes" id="UP001160142"/>
    </source>
</evidence>
<feature type="transmembrane region" description="Helical" evidence="2">
    <location>
        <begin position="46"/>
        <end position="67"/>
    </location>
</feature>
<keyword evidence="2" id="KW-1133">Transmembrane helix</keyword>
<feature type="transmembrane region" description="Helical" evidence="2">
    <location>
        <begin position="243"/>
        <end position="272"/>
    </location>
</feature>
<evidence type="ECO:0000256" key="2">
    <source>
        <dbReference type="SAM" id="Phobius"/>
    </source>
</evidence>
<keyword evidence="4" id="KW-1185">Reference proteome</keyword>
<protein>
    <recommendedName>
        <fullName evidence="5">Dolichyl-phosphate-mannose-protein mannosyltransferase</fullName>
    </recommendedName>
</protein>
<feature type="transmembrane region" description="Helical" evidence="2">
    <location>
        <begin position="121"/>
        <end position="142"/>
    </location>
</feature>
<evidence type="ECO:0000256" key="1">
    <source>
        <dbReference type="SAM" id="MobiDB-lite"/>
    </source>
</evidence>
<keyword evidence="2" id="KW-0812">Transmembrane</keyword>
<feature type="compositionally biased region" description="Basic residues" evidence="1">
    <location>
        <begin position="8"/>
        <end position="20"/>
    </location>
</feature>
<proteinExistence type="predicted"/>
<feature type="transmembrane region" description="Helical" evidence="2">
    <location>
        <begin position="149"/>
        <end position="169"/>
    </location>
</feature>
<dbReference type="EMBL" id="JARXVQ010000001">
    <property type="protein sequence ID" value="MDH6182287.1"/>
    <property type="molecule type" value="Genomic_DNA"/>
</dbReference>
<feature type="transmembrane region" description="Helical" evidence="2">
    <location>
        <begin position="204"/>
        <end position="223"/>
    </location>
</feature>
<feature type="transmembrane region" description="Helical" evidence="2">
    <location>
        <begin position="516"/>
        <end position="537"/>
    </location>
</feature>
<comment type="caution">
    <text evidence="3">The sequence shown here is derived from an EMBL/GenBank/DDBJ whole genome shotgun (WGS) entry which is preliminary data.</text>
</comment>
<evidence type="ECO:0000313" key="3">
    <source>
        <dbReference type="EMBL" id="MDH6182287.1"/>
    </source>
</evidence>
<evidence type="ECO:0008006" key="5">
    <source>
        <dbReference type="Google" id="ProtNLM"/>
    </source>
</evidence>
<name>A0ABT6KQM6_9MICO</name>
<feature type="region of interest" description="Disordered" evidence="1">
    <location>
        <begin position="1"/>
        <end position="20"/>
    </location>
</feature>
<feature type="transmembrane region" description="Helical" evidence="2">
    <location>
        <begin position="306"/>
        <end position="325"/>
    </location>
</feature>
<feature type="transmembrane region" description="Helical" evidence="2">
    <location>
        <begin position="487"/>
        <end position="504"/>
    </location>
</feature>
<reference evidence="3 4" key="1">
    <citation type="submission" date="2023-04" db="EMBL/GenBank/DDBJ databases">
        <title>Genome Encyclopedia of Bacteria and Archaea VI: Functional Genomics of Type Strains.</title>
        <authorList>
            <person name="Whitman W."/>
        </authorList>
    </citation>
    <scope>NUCLEOTIDE SEQUENCE [LARGE SCALE GENOMIC DNA]</scope>
    <source>
        <strain evidence="3 4">SG_E_30_P1</strain>
    </source>
</reference>
<keyword evidence="2" id="KW-0472">Membrane</keyword>